<evidence type="ECO:0000256" key="5">
    <source>
        <dbReference type="ARBA" id="ARBA00023136"/>
    </source>
</evidence>
<keyword evidence="3" id="KW-0812">Transmembrane</keyword>
<keyword evidence="5" id="KW-0472">Membrane</keyword>
<dbReference type="GO" id="GO:0016020">
    <property type="term" value="C:membrane"/>
    <property type="evidence" value="ECO:0007669"/>
    <property type="project" value="UniProtKB-SubCell"/>
</dbReference>
<comment type="subcellular location">
    <subcellularLocation>
        <location evidence="1">Membrane</location>
    </subcellularLocation>
</comment>
<proteinExistence type="inferred from homology"/>
<gene>
    <name evidence="8 9" type="primary">RUSF1</name>
</gene>
<dbReference type="Pfam" id="PF04884">
    <property type="entry name" value="UVB_sens_prot"/>
    <property type="match status" value="1"/>
</dbReference>
<keyword evidence="7" id="KW-1185">Reference proteome</keyword>
<dbReference type="Proteomes" id="UP001318040">
    <property type="component" value="Chromosome 38"/>
</dbReference>
<evidence type="ECO:0000256" key="4">
    <source>
        <dbReference type="ARBA" id="ARBA00022989"/>
    </source>
</evidence>
<reference evidence="8 9" key="1">
    <citation type="submission" date="2025-04" db="UniProtKB">
        <authorList>
            <consortium name="RefSeq"/>
        </authorList>
    </citation>
    <scope>IDENTIFICATION</scope>
    <source>
        <tissue evidence="8 9">Sperm</tissue>
    </source>
</reference>
<name>A0AAJ7TUT7_PETMA</name>
<dbReference type="AlphaFoldDB" id="A0AAJ7TUT7"/>
<accession>A0AAJ7TUT7</accession>
<dbReference type="PANTHER" id="PTHR12770:SF31">
    <property type="entry name" value="RUS FAMILY MEMBER 1"/>
    <property type="match status" value="1"/>
</dbReference>
<comment type="similarity">
    <text evidence="2">Belongs to the RUS1 family.</text>
</comment>
<dbReference type="CTD" id="64755"/>
<evidence type="ECO:0000313" key="7">
    <source>
        <dbReference type="Proteomes" id="UP001318040"/>
    </source>
</evidence>
<evidence type="ECO:0000313" key="9">
    <source>
        <dbReference type="RefSeq" id="XP_032823411.1"/>
    </source>
</evidence>
<dbReference type="PANTHER" id="PTHR12770">
    <property type="entry name" value="RUS1 FAMILY PROTEIN C16ORF58"/>
    <property type="match status" value="1"/>
</dbReference>
<evidence type="ECO:0000256" key="2">
    <source>
        <dbReference type="ARBA" id="ARBA00007558"/>
    </source>
</evidence>
<evidence type="ECO:0000259" key="6">
    <source>
        <dbReference type="Pfam" id="PF04884"/>
    </source>
</evidence>
<dbReference type="InterPro" id="IPR054549">
    <property type="entry name" value="UVB_sens_RUS_dom"/>
</dbReference>
<dbReference type="KEGG" id="pmrn:116950085"/>
<protein>
    <submittedName>
        <fullName evidence="8 9">RUS1 family protein C16orf58 homolog</fullName>
    </submittedName>
</protein>
<evidence type="ECO:0000256" key="3">
    <source>
        <dbReference type="ARBA" id="ARBA00022692"/>
    </source>
</evidence>
<evidence type="ECO:0000313" key="8">
    <source>
        <dbReference type="RefSeq" id="XP_032823410.1"/>
    </source>
</evidence>
<dbReference type="RefSeq" id="XP_032823411.1">
    <property type="nucleotide sequence ID" value="XM_032967520.1"/>
</dbReference>
<evidence type="ECO:0000256" key="1">
    <source>
        <dbReference type="ARBA" id="ARBA00004370"/>
    </source>
</evidence>
<keyword evidence="4" id="KW-1133">Transmembrane helix</keyword>
<dbReference type="InterPro" id="IPR006968">
    <property type="entry name" value="RUS_fam"/>
</dbReference>
<dbReference type="RefSeq" id="XP_032823410.1">
    <property type="nucleotide sequence ID" value="XM_032967519.1"/>
</dbReference>
<organism evidence="7 8">
    <name type="scientific">Petromyzon marinus</name>
    <name type="common">Sea lamprey</name>
    <dbReference type="NCBI Taxonomy" id="7757"/>
    <lineage>
        <taxon>Eukaryota</taxon>
        <taxon>Metazoa</taxon>
        <taxon>Chordata</taxon>
        <taxon>Craniata</taxon>
        <taxon>Vertebrata</taxon>
        <taxon>Cyclostomata</taxon>
        <taxon>Hyperoartia</taxon>
        <taxon>Petromyzontiformes</taxon>
        <taxon>Petromyzontidae</taxon>
        <taxon>Petromyzon</taxon>
    </lineage>
</organism>
<sequence>MEEFEVVASERYGSRPERHYSRGPDGALVWRGRGHGQSRGGLLDALTSVFLPQGYPESVSEDYLTYQMWDTLQAFCSSVTGALATQAMLKGVGVGDAAASLAGATVTWLLRSGTGMLGSIVFAWKKGSSLDCDAKKWRLFADVLNDVAIFLEILAPGFPPLFTLVVCVSGVLKSVVGVAGGATRAALTVHQARRDNMADVSAKDGSQETLVNLAALVFSLMLTPLVTNNPT</sequence>
<feature type="domain" description="Protein root UVB sensitive/RUS" evidence="6">
    <location>
        <begin position="40"/>
        <end position="229"/>
    </location>
</feature>